<reference evidence="1" key="1">
    <citation type="submission" date="2020-05" db="EMBL/GenBank/DDBJ databases">
        <authorList>
            <person name="Chiriac C."/>
            <person name="Salcher M."/>
            <person name="Ghai R."/>
            <person name="Kavagutti S V."/>
        </authorList>
    </citation>
    <scope>NUCLEOTIDE SEQUENCE</scope>
</reference>
<sequence>VDNTTDANKPVSTAGQTALDLKAPLASPTFTGTVSGVTKTHVGLGNVDNTSDANKPVSTATQTALDAKLALAGGTMTGAIAMGTSKITGLGDPTSAQDAATKAYVDTTAQGIDWKASVRAATTANVTLASALENGDTLDGVVLATGNRILVKDQTTGSQNGIYVVKSSGAPDRSTDADLAAELTSNFAVFVEEGTVNADQGYVLTNDGAITVGSTALTFTQFTGLGQIIAGTGLDKTGNTLDIDSTVTTNDGTQTLTNKTLTSPKINEDVVMSATATELNILDGATLSTTELNYVDGVTSAIQTQMDLKAPLASPTFTGTVTLPSGTVTSTMILDGTIANADINASAAIDWTKLGISSTVSSTEIGYVDGVTSAIQTQLDAKASTTSVTNLTNGTTAFTEVNVNSVAKQIAATTGNIVTAAATTAYTWAKASYRSGEFLVKSKTSDHTELTKIMLTLDSSDNVYITEYGMSSTSGTSLQTVSADISGSDVRIRVTPANNNTEVLITGTLLV</sequence>
<protein>
    <submittedName>
        <fullName evidence="1">Uncharacterized protein</fullName>
    </submittedName>
</protein>
<proteinExistence type="predicted"/>
<organism evidence="1">
    <name type="scientific">uncultured Caudovirales phage</name>
    <dbReference type="NCBI Taxonomy" id="2100421"/>
    <lineage>
        <taxon>Viruses</taxon>
        <taxon>Duplodnaviria</taxon>
        <taxon>Heunggongvirae</taxon>
        <taxon>Uroviricota</taxon>
        <taxon>Caudoviricetes</taxon>
        <taxon>Peduoviridae</taxon>
        <taxon>Maltschvirus</taxon>
        <taxon>Maltschvirus maltsch</taxon>
    </lineage>
</organism>
<dbReference type="EMBL" id="LR796915">
    <property type="protein sequence ID" value="CAB4173655.1"/>
    <property type="molecule type" value="Genomic_DNA"/>
</dbReference>
<evidence type="ECO:0000313" key="1">
    <source>
        <dbReference type="EMBL" id="CAB4173655.1"/>
    </source>
</evidence>
<gene>
    <name evidence="1" type="ORF">UFOVP963_1</name>
</gene>
<feature type="non-terminal residue" evidence="1">
    <location>
        <position position="1"/>
    </location>
</feature>
<accession>A0A6J5PWN2</accession>
<name>A0A6J5PWN2_9CAUD</name>